<dbReference type="RefSeq" id="WP_264244408.1">
    <property type="nucleotide sequence ID" value="NZ_CP107567.1"/>
</dbReference>
<dbReference type="GO" id="GO:0032259">
    <property type="term" value="P:methylation"/>
    <property type="evidence" value="ECO:0007669"/>
    <property type="project" value="UniProtKB-KW"/>
</dbReference>
<proteinExistence type="predicted"/>
<keyword evidence="1" id="KW-0489">Methyltransferase</keyword>
<organism evidence="1 2">
    <name type="scientific">Streptomyces peucetius</name>
    <dbReference type="NCBI Taxonomy" id="1950"/>
    <lineage>
        <taxon>Bacteria</taxon>
        <taxon>Bacillati</taxon>
        <taxon>Actinomycetota</taxon>
        <taxon>Actinomycetes</taxon>
        <taxon>Kitasatosporales</taxon>
        <taxon>Streptomycetaceae</taxon>
        <taxon>Streptomyces</taxon>
    </lineage>
</organism>
<dbReference type="EMBL" id="CP107567">
    <property type="protein sequence ID" value="UYQ62686.1"/>
    <property type="molecule type" value="Genomic_DNA"/>
</dbReference>
<dbReference type="GO" id="GO:0008168">
    <property type="term" value="F:methyltransferase activity"/>
    <property type="evidence" value="ECO:0007669"/>
    <property type="project" value="UniProtKB-KW"/>
</dbReference>
<accession>A0ABY6I6Q9</accession>
<gene>
    <name evidence="1" type="ORF">OGH68_15155</name>
</gene>
<evidence type="ECO:0000313" key="2">
    <source>
        <dbReference type="Proteomes" id="UP001163878"/>
    </source>
</evidence>
<evidence type="ECO:0000313" key="1">
    <source>
        <dbReference type="EMBL" id="UYQ62686.1"/>
    </source>
</evidence>
<dbReference type="SUPFAM" id="SSF53335">
    <property type="entry name" value="S-adenosyl-L-methionine-dependent methyltransferases"/>
    <property type="match status" value="1"/>
</dbReference>
<name>A0ABY6I6Q9_STRPE</name>
<dbReference type="InterPro" id="IPR029063">
    <property type="entry name" value="SAM-dependent_MTases_sf"/>
</dbReference>
<protein>
    <submittedName>
        <fullName evidence="1">DNA methylase</fullName>
    </submittedName>
</protein>
<keyword evidence="2" id="KW-1185">Reference proteome</keyword>
<keyword evidence="1" id="KW-0808">Transferase</keyword>
<dbReference type="Gene3D" id="3.40.50.150">
    <property type="entry name" value="Vaccinia Virus protein VP39"/>
    <property type="match status" value="1"/>
</dbReference>
<reference evidence="1" key="1">
    <citation type="submission" date="2022-10" db="EMBL/GenBank/DDBJ databases">
        <title>Cytochrome P450 Catalyzes Benzene Ring Formation in the Biosynthesis of Trialkyl-Substituted Aromatic Polyketides.</title>
        <authorList>
            <person name="Zhao E."/>
            <person name="Ge H."/>
        </authorList>
    </citation>
    <scope>NUCLEOTIDE SEQUENCE</scope>
    <source>
        <strain evidence="1">NA0869</strain>
    </source>
</reference>
<dbReference type="Proteomes" id="UP001163878">
    <property type="component" value="Chromosome"/>
</dbReference>
<sequence>MTSVPSIGLRVLDLCCGAGGAGMGYHLAGFDVVGVDIVEQPNYPFEFHRADAIEFVRAHGADFDLIHASWPCQHHTALTKGTNKGRAYPDLIPAGREALLGTGRPFVIENVQGSPIRPDLTLCGEMFGLAVIRHRLFEIHGFPTLQMPHLPHRGRVAGMRHGRWYAGPYFAVYGQGGGKGTVAQWQAAMGIGWTSSRKELAQAIPPVYTRHVGEQALSHLRSEVPA</sequence>